<dbReference type="Gene3D" id="3.30.70.2190">
    <property type="match status" value="1"/>
</dbReference>
<keyword evidence="3" id="KW-0285">Flavoprotein</keyword>
<dbReference type="PROSITE" id="PS51387">
    <property type="entry name" value="FAD_PCMH"/>
    <property type="match status" value="1"/>
</dbReference>
<name>A0ABT3TCP3_9GAMM</name>
<keyword evidence="8" id="KW-1185">Reference proteome</keyword>
<dbReference type="Pfam" id="PF02913">
    <property type="entry name" value="FAD-oxidase_C"/>
    <property type="match status" value="1"/>
</dbReference>
<dbReference type="Gene3D" id="3.30.43.10">
    <property type="entry name" value="Uridine Diphospho-n-acetylenolpyruvylglucosamine Reductase, domain 2"/>
    <property type="match status" value="1"/>
</dbReference>
<gene>
    <name evidence="7" type="ORF">EYC98_04130</name>
</gene>
<dbReference type="SUPFAM" id="SSF56176">
    <property type="entry name" value="FAD-binding/transporter-associated domain-like"/>
    <property type="match status" value="1"/>
</dbReference>
<evidence type="ECO:0000256" key="5">
    <source>
        <dbReference type="ARBA" id="ARBA00023002"/>
    </source>
</evidence>
<dbReference type="Gene3D" id="3.30.70.2740">
    <property type="match status" value="1"/>
</dbReference>
<comment type="similarity">
    <text evidence="2">Belongs to the FAD-binding oxidoreductase/transferase type 4 family.</text>
</comment>
<evidence type="ECO:0000259" key="6">
    <source>
        <dbReference type="PROSITE" id="PS51387"/>
    </source>
</evidence>
<dbReference type="Gene3D" id="1.10.45.10">
    <property type="entry name" value="Vanillyl-alcohol Oxidase, Chain A, domain 4"/>
    <property type="match status" value="1"/>
</dbReference>
<sequence length="464" mass="49809">MTHIDLSGLLDQLEHTLSPGGVLRGTDVSGRSAGIWRPDTIAAAAILRPRSTAEVSQVLALCHQHQQPIVTHGGLTGLVGGALTQPDEIVLSLERMNQIEELDRTGRTLTAQAGVPLQAIQDASAAADLLFPLDLGARGSCTIGGNMATNAGGNRVLRYGMARSQLLGLEVVLADGSVVSSMTKMLKNNAGYDIKQMFVGSEGTLGVITRVILRLQPAPASHQVALVACPDFAAVTQILNHLDAAFGGTLSAFEVMWPDFYTLVSDAESGCRAPLGDYPLYVLLDTLGSDPSRDKAQFEDVLGDLLEQGTIVDAVIAQTKQEAAELWALRDNVEQVFRFGQPYLFDVSVPIADMDVYRQRVLAAWEQDFPDGHFYVFGHVGDGNLHFCASVGGYDETIKACLDEGIYGPLKEFHGSISAEHGIGEEKKAWLAACRSDSEIALMRALKTTLDPLTILNRGKVIDI</sequence>
<dbReference type="InterPro" id="IPR016167">
    <property type="entry name" value="FAD-bd_PCMH_sub1"/>
</dbReference>
<dbReference type="RefSeq" id="WP_279244032.1">
    <property type="nucleotide sequence ID" value="NZ_SHNN01000001.1"/>
</dbReference>
<feature type="domain" description="FAD-binding PCMH-type" evidence="6">
    <location>
        <begin position="39"/>
        <end position="218"/>
    </location>
</feature>
<dbReference type="Pfam" id="PF01565">
    <property type="entry name" value="FAD_binding_4"/>
    <property type="match status" value="1"/>
</dbReference>
<evidence type="ECO:0000256" key="2">
    <source>
        <dbReference type="ARBA" id="ARBA00008000"/>
    </source>
</evidence>
<comment type="caution">
    <text evidence="7">The sequence shown here is derived from an EMBL/GenBank/DDBJ whole genome shotgun (WGS) entry which is preliminary data.</text>
</comment>
<dbReference type="PANTHER" id="PTHR43716:SF1">
    <property type="entry name" value="D-2-HYDROXYGLUTARATE DEHYDROGENASE, MITOCHONDRIAL"/>
    <property type="match status" value="1"/>
</dbReference>
<evidence type="ECO:0000256" key="3">
    <source>
        <dbReference type="ARBA" id="ARBA00022630"/>
    </source>
</evidence>
<comment type="cofactor">
    <cofactor evidence="1">
        <name>FAD</name>
        <dbReference type="ChEBI" id="CHEBI:57692"/>
    </cofactor>
</comment>
<dbReference type="InterPro" id="IPR016171">
    <property type="entry name" value="Vanillyl_alc_oxidase_C-sub2"/>
</dbReference>
<keyword evidence="5" id="KW-0560">Oxidoreductase</keyword>
<dbReference type="Gene3D" id="3.30.465.10">
    <property type="match status" value="1"/>
</dbReference>
<protein>
    <submittedName>
        <fullName evidence="7">FAD-binding oxidoreductase</fullName>
    </submittedName>
</protein>
<dbReference type="InterPro" id="IPR051264">
    <property type="entry name" value="FAD-oxidored/transferase_4"/>
</dbReference>
<dbReference type="InterPro" id="IPR004113">
    <property type="entry name" value="FAD-bd_oxidored_4_C"/>
</dbReference>
<evidence type="ECO:0000256" key="4">
    <source>
        <dbReference type="ARBA" id="ARBA00022827"/>
    </source>
</evidence>
<keyword evidence="4" id="KW-0274">FAD</keyword>
<reference evidence="7" key="1">
    <citation type="submission" date="2019-02" db="EMBL/GenBank/DDBJ databases">
        <authorList>
            <person name="Li S.-H."/>
        </authorList>
    </citation>
    <scope>NUCLEOTIDE SEQUENCE</scope>
    <source>
        <strain evidence="7">IMCC14734</strain>
    </source>
</reference>
<evidence type="ECO:0000256" key="1">
    <source>
        <dbReference type="ARBA" id="ARBA00001974"/>
    </source>
</evidence>
<dbReference type="InterPro" id="IPR006094">
    <property type="entry name" value="Oxid_FAD_bind_N"/>
</dbReference>
<organism evidence="7 8">
    <name type="scientific">Candidatus Litorirhabdus singularis</name>
    <dbReference type="NCBI Taxonomy" id="2518993"/>
    <lineage>
        <taxon>Bacteria</taxon>
        <taxon>Pseudomonadati</taxon>
        <taxon>Pseudomonadota</taxon>
        <taxon>Gammaproteobacteria</taxon>
        <taxon>Cellvibrionales</taxon>
        <taxon>Halieaceae</taxon>
        <taxon>Candidatus Litorirhabdus</taxon>
    </lineage>
</organism>
<dbReference type="SUPFAM" id="SSF55103">
    <property type="entry name" value="FAD-linked oxidases, C-terminal domain"/>
    <property type="match status" value="1"/>
</dbReference>
<dbReference type="InterPro" id="IPR016166">
    <property type="entry name" value="FAD-bd_PCMH"/>
</dbReference>
<evidence type="ECO:0000313" key="7">
    <source>
        <dbReference type="EMBL" id="MCX2980051.1"/>
    </source>
</evidence>
<dbReference type="EMBL" id="SHNN01000001">
    <property type="protein sequence ID" value="MCX2980051.1"/>
    <property type="molecule type" value="Genomic_DNA"/>
</dbReference>
<proteinExistence type="inferred from homology"/>
<evidence type="ECO:0000313" key="8">
    <source>
        <dbReference type="Proteomes" id="UP001143362"/>
    </source>
</evidence>
<dbReference type="PANTHER" id="PTHR43716">
    <property type="entry name" value="D-2-HYDROXYGLUTARATE DEHYDROGENASE, MITOCHONDRIAL"/>
    <property type="match status" value="1"/>
</dbReference>
<dbReference type="Proteomes" id="UP001143362">
    <property type="component" value="Unassembled WGS sequence"/>
</dbReference>
<dbReference type="InterPro" id="IPR016164">
    <property type="entry name" value="FAD-linked_Oxase-like_C"/>
</dbReference>
<dbReference type="InterPro" id="IPR036318">
    <property type="entry name" value="FAD-bd_PCMH-like_sf"/>
</dbReference>
<dbReference type="InterPro" id="IPR016169">
    <property type="entry name" value="FAD-bd_PCMH_sub2"/>
</dbReference>
<accession>A0ABT3TCP3</accession>